<name>A0A433DK51_9FUNG</name>
<feature type="chain" id="PRO_5019384692" evidence="1">
    <location>
        <begin position="22"/>
        <end position="111"/>
    </location>
</feature>
<gene>
    <name evidence="2" type="ORF">BC936DRAFT_149369</name>
</gene>
<keyword evidence="1" id="KW-0732">Signal</keyword>
<evidence type="ECO:0000256" key="1">
    <source>
        <dbReference type="SAM" id="SignalP"/>
    </source>
</evidence>
<keyword evidence="3" id="KW-1185">Reference proteome</keyword>
<evidence type="ECO:0000313" key="3">
    <source>
        <dbReference type="Proteomes" id="UP000268093"/>
    </source>
</evidence>
<dbReference type="EMBL" id="RBNI01000880">
    <property type="protein sequence ID" value="RUP51219.1"/>
    <property type="molecule type" value="Genomic_DNA"/>
</dbReference>
<proteinExistence type="predicted"/>
<protein>
    <submittedName>
        <fullName evidence="2">Uncharacterized protein</fullName>
    </submittedName>
</protein>
<organism evidence="2 3">
    <name type="scientific">Jimgerdemannia flammicorona</name>
    <dbReference type="NCBI Taxonomy" id="994334"/>
    <lineage>
        <taxon>Eukaryota</taxon>
        <taxon>Fungi</taxon>
        <taxon>Fungi incertae sedis</taxon>
        <taxon>Mucoromycota</taxon>
        <taxon>Mucoromycotina</taxon>
        <taxon>Endogonomycetes</taxon>
        <taxon>Endogonales</taxon>
        <taxon>Endogonaceae</taxon>
        <taxon>Jimgerdemannia</taxon>
    </lineage>
</organism>
<feature type="signal peptide" evidence="1">
    <location>
        <begin position="1"/>
        <end position="21"/>
    </location>
</feature>
<evidence type="ECO:0000313" key="2">
    <source>
        <dbReference type="EMBL" id="RUP51219.1"/>
    </source>
</evidence>
<accession>A0A433DK51</accession>
<dbReference type="Proteomes" id="UP000268093">
    <property type="component" value="Unassembled WGS sequence"/>
</dbReference>
<reference evidence="2 3" key="1">
    <citation type="journal article" date="2018" name="New Phytol.">
        <title>Phylogenomics of Endogonaceae and evolution of mycorrhizas within Mucoromycota.</title>
        <authorList>
            <person name="Chang Y."/>
            <person name="Desiro A."/>
            <person name="Na H."/>
            <person name="Sandor L."/>
            <person name="Lipzen A."/>
            <person name="Clum A."/>
            <person name="Barry K."/>
            <person name="Grigoriev I.V."/>
            <person name="Martin F.M."/>
            <person name="Stajich J.E."/>
            <person name="Smith M.E."/>
            <person name="Bonito G."/>
            <person name="Spatafora J.W."/>
        </authorList>
    </citation>
    <scope>NUCLEOTIDE SEQUENCE [LARGE SCALE GENOMIC DNA]</scope>
    <source>
        <strain evidence="2 3">GMNB39</strain>
    </source>
</reference>
<sequence length="111" mass="12062">MSARPLSYLLMHPSFLQFSTALVDTYLVEPDLLGQTDGADGIEETEGAEGIDIARVLGHVEGNFDMGLGTEIIDFSGLDLGNDVHQTGGVGEIAVVEKELDVWRMVEKKIR</sequence>
<dbReference type="AlphaFoldDB" id="A0A433DK51"/>
<comment type="caution">
    <text evidence="2">The sequence shown here is derived from an EMBL/GenBank/DDBJ whole genome shotgun (WGS) entry which is preliminary data.</text>
</comment>